<gene>
    <name evidence="1" type="ORF">OBBRIDRAFT_797039</name>
</gene>
<reference evidence="1 2" key="1">
    <citation type="submission" date="2016-07" db="EMBL/GenBank/DDBJ databases">
        <title>Draft genome of the white-rot fungus Obba rivulosa 3A-2.</title>
        <authorList>
            <consortium name="DOE Joint Genome Institute"/>
            <person name="Miettinen O."/>
            <person name="Riley R."/>
            <person name="Acob R."/>
            <person name="Barry K."/>
            <person name="Cullen D."/>
            <person name="De Vries R."/>
            <person name="Hainaut M."/>
            <person name="Hatakka A."/>
            <person name="Henrissat B."/>
            <person name="Hilden K."/>
            <person name="Kuo R."/>
            <person name="Labutti K."/>
            <person name="Lipzen A."/>
            <person name="Makela M.R."/>
            <person name="Sandor L."/>
            <person name="Spatafora J.W."/>
            <person name="Grigoriev I.V."/>
            <person name="Hibbett D.S."/>
        </authorList>
    </citation>
    <scope>NUCLEOTIDE SEQUENCE [LARGE SCALE GENOMIC DNA]</scope>
    <source>
        <strain evidence="1 2">3A-2</strain>
    </source>
</reference>
<dbReference type="EMBL" id="KV722519">
    <property type="protein sequence ID" value="OCH86624.1"/>
    <property type="molecule type" value="Genomic_DNA"/>
</dbReference>
<dbReference type="Proteomes" id="UP000250043">
    <property type="component" value="Unassembled WGS sequence"/>
</dbReference>
<organism evidence="1 2">
    <name type="scientific">Obba rivulosa</name>
    <dbReference type="NCBI Taxonomy" id="1052685"/>
    <lineage>
        <taxon>Eukaryota</taxon>
        <taxon>Fungi</taxon>
        <taxon>Dikarya</taxon>
        <taxon>Basidiomycota</taxon>
        <taxon>Agaricomycotina</taxon>
        <taxon>Agaricomycetes</taxon>
        <taxon>Polyporales</taxon>
        <taxon>Gelatoporiaceae</taxon>
        <taxon>Obba</taxon>
    </lineage>
</organism>
<evidence type="ECO:0000313" key="1">
    <source>
        <dbReference type="EMBL" id="OCH86624.1"/>
    </source>
</evidence>
<evidence type="ECO:0000313" key="2">
    <source>
        <dbReference type="Proteomes" id="UP000250043"/>
    </source>
</evidence>
<dbReference type="AlphaFoldDB" id="A0A8E2ARH3"/>
<sequence length="195" mass="21167">MQDSTSSSTACSSSCVSLSSPYPYYMDITRLICTSRTTCTRSPSRASVCALPSRVDIRELQLVLCGLFVVDVACVAAFELFQLPYEDKPTALWNVKDWSGDLDFWCVRSHIAPTPPSPPAPPSSGPYLPHLSRTSVCPTPLPSIPDLARIPPARSSSPSHCPCVPHLAHMSRAWSSASRDTSCLLRFLDGPVART</sequence>
<protein>
    <submittedName>
        <fullName evidence="1">Uncharacterized protein</fullName>
    </submittedName>
</protein>
<keyword evidence="2" id="KW-1185">Reference proteome</keyword>
<accession>A0A8E2ARH3</accession>
<proteinExistence type="predicted"/>
<name>A0A8E2ARH3_9APHY</name>